<feature type="non-terminal residue" evidence="1">
    <location>
        <position position="1"/>
    </location>
</feature>
<reference evidence="1" key="1">
    <citation type="submission" date="2018-05" db="EMBL/GenBank/DDBJ databases">
        <authorList>
            <person name="Lanie J.A."/>
            <person name="Ng W.-L."/>
            <person name="Kazmierczak K.M."/>
            <person name="Andrzejewski T.M."/>
            <person name="Davidsen T.M."/>
            <person name="Wayne K.J."/>
            <person name="Tettelin H."/>
            <person name="Glass J.I."/>
            <person name="Rusch D."/>
            <person name="Podicherti R."/>
            <person name="Tsui H.-C.T."/>
            <person name="Winkler M.E."/>
        </authorList>
    </citation>
    <scope>NUCLEOTIDE SEQUENCE</scope>
</reference>
<gene>
    <name evidence="1" type="ORF">METZ01_LOCUS133120</name>
</gene>
<name>A0A381YTA2_9ZZZZ</name>
<proteinExistence type="predicted"/>
<dbReference type="EMBL" id="UINC01019010">
    <property type="protein sequence ID" value="SVA80266.1"/>
    <property type="molecule type" value="Genomic_DNA"/>
</dbReference>
<organism evidence="1">
    <name type="scientific">marine metagenome</name>
    <dbReference type="NCBI Taxonomy" id="408172"/>
    <lineage>
        <taxon>unclassified sequences</taxon>
        <taxon>metagenomes</taxon>
        <taxon>ecological metagenomes</taxon>
    </lineage>
</organism>
<protein>
    <submittedName>
        <fullName evidence="1">Uncharacterized protein</fullName>
    </submittedName>
</protein>
<sequence>VTNFDDPGFLSLRYFCISLSNKGILGGQPSITQPIAAP</sequence>
<accession>A0A381YTA2</accession>
<evidence type="ECO:0000313" key="1">
    <source>
        <dbReference type="EMBL" id="SVA80266.1"/>
    </source>
</evidence>
<dbReference type="AlphaFoldDB" id="A0A381YTA2"/>